<dbReference type="EMBL" id="JACHOB010000002">
    <property type="protein sequence ID" value="MBB4658688.1"/>
    <property type="molecule type" value="Genomic_DNA"/>
</dbReference>
<keyword evidence="1" id="KW-0255">Endonuclease</keyword>
<dbReference type="RefSeq" id="WP_183816874.1">
    <property type="nucleotide sequence ID" value="NZ_JACHOB010000002.1"/>
</dbReference>
<protein>
    <submittedName>
        <fullName evidence="1">Putative GIY-YIG superfamily endonuclease</fullName>
    </submittedName>
</protein>
<dbReference type="GO" id="GO:0004519">
    <property type="term" value="F:endonuclease activity"/>
    <property type="evidence" value="ECO:0007669"/>
    <property type="project" value="UniProtKB-KW"/>
</dbReference>
<reference evidence="1 2" key="1">
    <citation type="submission" date="2020-08" db="EMBL/GenBank/DDBJ databases">
        <title>Genomic Encyclopedia of Type Strains, Phase IV (KMG-IV): sequencing the most valuable type-strain genomes for metagenomic binning, comparative biology and taxonomic classification.</title>
        <authorList>
            <person name="Goeker M."/>
        </authorList>
    </citation>
    <scope>NUCLEOTIDE SEQUENCE [LARGE SCALE GENOMIC DNA]</scope>
    <source>
        <strain evidence="1 2">DSM 102850</strain>
    </source>
</reference>
<evidence type="ECO:0000313" key="2">
    <source>
        <dbReference type="Proteomes" id="UP000563524"/>
    </source>
</evidence>
<keyword evidence="1" id="KW-0378">Hydrolase</keyword>
<gene>
    <name evidence="1" type="ORF">GGQ59_001202</name>
</gene>
<keyword evidence="2" id="KW-1185">Reference proteome</keyword>
<dbReference type="AlphaFoldDB" id="A0A840I3C9"/>
<comment type="caution">
    <text evidence="1">The sequence shown here is derived from an EMBL/GenBank/DDBJ whole genome shotgun (WGS) entry which is preliminary data.</text>
</comment>
<organism evidence="1 2">
    <name type="scientific">Parvularcula dongshanensis</name>
    <dbReference type="NCBI Taxonomy" id="1173995"/>
    <lineage>
        <taxon>Bacteria</taxon>
        <taxon>Pseudomonadati</taxon>
        <taxon>Pseudomonadota</taxon>
        <taxon>Alphaproteobacteria</taxon>
        <taxon>Parvularculales</taxon>
        <taxon>Parvularculaceae</taxon>
        <taxon>Parvularcula</taxon>
    </lineage>
</organism>
<dbReference type="Proteomes" id="UP000563524">
    <property type="component" value="Unassembled WGS sequence"/>
</dbReference>
<evidence type="ECO:0000313" key="1">
    <source>
        <dbReference type="EMBL" id="MBB4658688.1"/>
    </source>
</evidence>
<sequence length="102" mass="11605">MAIFATARRDRLYIMTTRELSRAVFAVKTGHGAPYARMHAIDRLVHVERYGCRHTAKLRTARLRAWPFAERAALVRTANPAWSDLSEEPSAQRIRADASLEV</sequence>
<proteinExistence type="predicted"/>
<keyword evidence="1" id="KW-0540">Nuclease</keyword>
<accession>A0A840I3C9</accession>
<name>A0A840I3C9_9PROT</name>